<dbReference type="SUPFAM" id="SSF51569">
    <property type="entry name" value="Aldolase"/>
    <property type="match status" value="1"/>
</dbReference>
<dbReference type="SUPFAM" id="SSF53448">
    <property type="entry name" value="Nucleotide-diphospho-sugar transferases"/>
    <property type="match status" value="1"/>
</dbReference>
<protein>
    <submittedName>
        <fullName evidence="2">Cytidylyltransferase domain-containing protein</fullName>
    </submittedName>
</protein>
<keyword evidence="2" id="KW-0808">Transferase</keyword>
<dbReference type="CDD" id="cd02518">
    <property type="entry name" value="GT2_SpsF"/>
    <property type="match status" value="1"/>
</dbReference>
<gene>
    <name evidence="2" type="ORF">ACFL27_14185</name>
</gene>
<keyword evidence="2" id="KW-0548">Nucleotidyltransferase</keyword>
<dbReference type="PANTHER" id="PTHR42866">
    <property type="entry name" value="3-DEOXY-MANNO-OCTULOSONATE CYTIDYLYLTRANSFERASE"/>
    <property type="match status" value="1"/>
</dbReference>
<dbReference type="Proteomes" id="UP001594351">
    <property type="component" value="Unassembled WGS sequence"/>
</dbReference>
<evidence type="ECO:0000259" key="1">
    <source>
        <dbReference type="Pfam" id="PF03102"/>
    </source>
</evidence>
<dbReference type="Pfam" id="PF02348">
    <property type="entry name" value="CTP_transf_3"/>
    <property type="match status" value="1"/>
</dbReference>
<name>A0ABV6YYR7_UNCC1</name>
<dbReference type="InterPro" id="IPR013132">
    <property type="entry name" value="PseI/NeuA/B-like_N"/>
</dbReference>
<evidence type="ECO:0000313" key="3">
    <source>
        <dbReference type="Proteomes" id="UP001594351"/>
    </source>
</evidence>
<dbReference type="InterPro" id="IPR013785">
    <property type="entry name" value="Aldolase_TIM"/>
</dbReference>
<dbReference type="Gene3D" id="3.90.550.10">
    <property type="entry name" value="Spore Coat Polysaccharide Biosynthesis Protein SpsA, Chain A"/>
    <property type="match status" value="1"/>
</dbReference>
<dbReference type="InterPro" id="IPR003329">
    <property type="entry name" value="Cytidylyl_trans"/>
</dbReference>
<accession>A0ABV6YYR7</accession>
<keyword evidence="3" id="KW-1185">Reference proteome</keyword>
<dbReference type="InterPro" id="IPR029044">
    <property type="entry name" value="Nucleotide-diphossugar_trans"/>
</dbReference>
<sequence length="596" mass="68626">MDKLPHILLETANFHGGDSAEIERAIDSFSTLDYPDLGIKFHASRYDYVALPEFSWYETIKQFFIEEEKWIDIIAQANTRNFKVWLDLFCIFGVHILEQNLSKIHGLKLQPSILDNEEIFSALSKLPVENLELILNVSGLELSAIETYLRQFEVLHFRKIILQLGFQNFPTHIEDTSLKKIEILKAAFPAVSISYADHIDGHLPFARHFPIYAALSGCSYLEKHICNERKTTKFDANSALECAEVKKIVAELHSLRKCFETDFITENEEKYYEKSLQKPILRIPLTKGQLVSNSELLFRRTDKPGLNLRELKSLQNNFFILNKNLAKTATLTFNDFKKARIAAIVAARMKSSRLKKKAILPIHGVPSIERCLENCLKFPHVEQVILATSTVEEDAVLANYTLQGKVKFWRGDPDDVIARYLGACEKYGIDVIIRITGDCPVMSPEIVDFILKSHFLTGADFTEPRHYTIGTNSQVYNVEALKRVISLIGRAEYSEHMTYYMTNNPDIFKVNYVDLPPEWIRDYRLTLDYQSDLDMFNKLFQKLEEQNLDSYLVDILKVLADNPDIPKINADAPLIYKTDKNLIKLLKENTRINIKK</sequence>
<organism evidence="2 3">
    <name type="scientific">candidate division CSSED10-310 bacterium</name>
    <dbReference type="NCBI Taxonomy" id="2855610"/>
    <lineage>
        <taxon>Bacteria</taxon>
        <taxon>Bacteria division CSSED10-310</taxon>
    </lineage>
</organism>
<reference evidence="2 3" key="1">
    <citation type="submission" date="2024-09" db="EMBL/GenBank/DDBJ databases">
        <title>Laminarin stimulates single cell rates of sulfate reduction while oxygen inhibits transcriptomic activity in coastal marine sediment.</title>
        <authorList>
            <person name="Lindsay M."/>
            <person name="Orcutt B."/>
            <person name="Emerson D."/>
            <person name="Stepanauskas R."/>
            <person name="D'Angelo T."/>
        </authorList>
    </citation>
    <scope>NUCLEOTIDE SEQUENCE [LARGE SCALE GENOMIC DNA]</scope>
    <source>
        <strain evidence="2">SAG AM-311-K15</strain>
    </source>
</reference>
<feature type="domain" description="PseI/NeuA/B-like" evidence="1">
    <location>
        <begin position="55"/>
        <end position="257"/>
    </location>
</feature>
<dbReference type="Gene3D" id="3.20.20.70">
    <property type="entry name" value="Aldolase class I"/>
    <property type="match status" value="1"/>
</dbReference>
<evidence type="ECO:0000313" key="2">
    <source>
        <dbReference type="EMBL" id="MFC1851342.1"/>
    </source>
</evidence>
<proteinExistence type="predicted"/>
<dbReference type="GO" id="GO:0016779">
    <property type="term" value="F:nucleotidyltransferase activity"/>
    <property type="evidence" value="ECO:0007669"/>
    <property type="project" value="UniProtKB-KW"/>
</dbReference>
<comment type="caution">
    <text evidence="2">The sequence shown here is derived from an EMBL/GenBank/DDBJ whole genome shotgun (WGS) entry which is preliminary data.</text>
</comment>
<dbReference type="EMBL" id="JBHPBY010000179">
    <property type="protein sequence ID" value="MFC1851342.1"/>
    <property type="molecule type" value="Genomic_DNA"/>
</dbReference>
<dbReference type="PANTHER" id="PTHR42866:SF1">
    <property type="entry name" value="SPORE COAT POLYSACCHARIDE BIOSYNTHESIS PROTEIN SPSF"/>
    <property type="match status" value="1"/>
</dbReference>
<dbReference type="Pfam" id="PF03102">
    <property type="entry name" value="NeuB"/>
    <property type="match status" value="1"/>
</dbReference>